<accession>C5M2I1</accession>
<dbReference type="eggNOG" id="ENOG502RQDY">
    <property type="taxonomic scope" value="Eukaryota"/>
</dbReference>
<dbReference type="STRING" id="294747.C5M2I1"/>
<organism evidence="2 3">
    <name type="scientific">Candida tropicalis (strain ATCC MYA-3404 / T1)</name>
    <name type="common">Yeast</name>
    <dbReference type="NCBI Taxonomy" id="294747"/>
    <lineage>
        <taxon>Eukaryota</taxon>
        <taxon>Fungi</taxon>
        <taxon>Dikarya</taxon>
        <taxon>Ascomycota</taxon>
        <taxon>Saccharomycotina</taxon>
        <taxon>Pichiomycetes</taxon>
        <taxon>Debaryomycetaceae</taxon>
        <taxon>Candida/Lodderomyces clade</taxon>
        <taxon>Candida</taxon>
    </lineage>
</organism>
<keyword evidence="1" id="KW-0175">Coiled coil</keyword>
<dbReference type="Proteomes" id="UP000002037">
    <property type="component" value="Unassembled WGS sequence"/>
</dbReference>
<dbReference type="GeneID" id="8299925"/>
<keyword evidence="3" id="KW-1185">Reference proteome</keyword>
<sequence length="107" mass="12732">MINRLITRSNIVSKRCYTIKLPTQEPVKPRISEFSHALYNTLMISLSTFFVLNIVYNKLEYNEVESKLKLKSQELENKIQSLVDEKDKELKLIQSKNHSWISKLKFW</sequence>
<dbReference type="HOGENOM" id="CLU_169796_0_0_1"/>
<reference evidence="2 3" key="1">
    <citation type="journal article" date="2009" name="Nature">
        <title>Evolution of pathogenicity and sexual reproduction in eight Candida genomes.</title>
        <authorList>
            <person name="Butler G."/>
            <person name="Rasmussen M.D."/>
            <person name="Lin M.F."/>
            <person name="Santos M.A."/>
            <person name="Sakthikumar S."/>
            <person name="Munro C.A."/>
            <person name="Rheinbay E."/>
            <person name="Grabherr M."/>
            <person name="Forche A."/>
            <person name="Reedy J.L."/>
            <person name="Agrafioti I."/>
            <person name="Arnaud M.B."/>
            <person name="Bates S."/>
            <person name="Brown A.J."/>
            <person name="Brunke S."/>
            <person name="Costanzo M.C."/>
            <person name="Fitzpatrick D.A."/>
            <person name="de Groot P.W."/>
            <person name="Harris D."/>
            <person name="Hoyer L.L."/>
            <person name="Hube B."/>
            <person name="Klis F.M."/>
            <person name="Kodira C."/>
            <person name="Lennard N."/>
            <person name="Logue M.E."/>
            <person name="Martin R."/>
            <person name="Neiman A.M."/>
            <person name="Nikolaou E."/>
            <person name="Quail M.A."/>
            <person name="Quinn J."/>
            <person name="Santos M.C."/>
            <person name="Schmitzberger F.F."/>
            <person name="Sherlock G."/>
            <person name="Shah P."/>
            <person name="Silverstein K.A."/>
            <person name="Skrzypek M.S."/>
            <person name="Soll D."/>
            <person name="Staggs R."/>
            <person name="Stansfield I."/>
            <person name="Stumpf M.P."/>
            <person name="Sudbery P.E."/>
            <person name="Srikantha T."/>
            <person name="Zeng Q."/>
            <person name="Berman J."/>
            <person name="Berriman M."/>
            <person name="Heitman J."/>
            <person name="Gow N.A."/>
            <person name="Lorenz M.C."/>
            <person name="Birren B.W."/>
            <person name="Kellis M."/>
            <person name="Cuomo C.A."/>
        </authorList>
    </citation>
    <scope>NUCLEOTIDE SEQUENCE [LARGE SCALE GENOMIC DNA]</scope>
    <source>
        <strain evidence="3">ATCC MYA-3404 / T1</strain>
    </source>
</reference>
<evidence type="ECO:0000313" key="2">
    <source>
        <dbReference type="EMBL" id="EER35531.1"/>
    </source>
</evidence>
<dbReference type="VEuPathDB" id="FungiDB:CTRG_00270"/>
<dbReference type="AlphaFoldDB" id="C5M2I1"/>
<proteinExistence type="predicted"/>
<dbReference type="KEGG" id="ctp:CTRG_00270"/>
<protein>
    <submittedName>
        <fullName evidence="2">Uncharacterized protein</fullName>
    </submittedName>
</protein>
<gene>
    <name evidence="2" type="ORF">CTRG_00270</name>
</gene>
<evidence type="ECO:0000313" key="3">
    <source>
        <dbReference type="Proteomes" id="UP000002037"/>
    </source>
</evidence>
<dbReference type="RefSeq" id="XP_002545489.1">
    <property type="nucleotide sequence ID" value="XM_002545443.1"/>
</dbReference>
<evidence type="ECO:0000256" key="1">
    <source>
        <dbReference type="SAM" id="Coils"/>
    </source>
</evidence>
<dbReference type="EMBL" id="GG692395">
    <property type="protein sequence ID" value="EER35531.1"/>
    <property type="molecule type" value="Genomic_DNA"/>
</dbReference>
<dbReference type="OrthoDB" id="4023341at2759"/>
<name>C5M2I1_CANTT</name>
<feature type="coiled-coil region" evidence="1">
    <location>
        <begin position="65"/>
        <end position="92"/>
    </location>
</feature>